<evidence type="ECO:0000313" key="1">
    <source>
        <dbReference type="EMBL" id="TDD96000.1"/>
    </source>
</evidence>
<dbReference type="Proteomes" id="UP000295479">
    <property type="component" value="Unassembled WGS sequence"/>
</dbReference>
<dbReference type="AlphaFoldDB" id="A0A4R5CCJ5"/>
<gene>
    <name evidence="1" type="ORF">E0F76_12895</name>
</gene>
<dbReference type="RefSeq" id="WP_132006680.1">
    <property type="nucleotide sequence ID" value="NZ_SMFK01000008.1"/>
</dbReference>
<keyword evidence="2" id="KW-1185">Reference proteome</keyword>
<name>A0A4R5CCJ5_9FLAO</name>
<proteinExistence type="predicted"/>
<accession>A0A4R5CCJ5</accession>
<sequence length="144" mass="16816">MKLELVYKNNLLSHIIYNESDMEVKFWDNNNSWGWGNTQIIVIVNNVKTRFNQKPKTFTRNGPSFIIIPPHSSYEYGLDLHKNNWESNLIPKYSDKEEIEIYSKITIHESKESNEAGVFIGQLKSNTIKIHSSNTSLIEFFFSV</sequence>
<dbReference type="OrthoDB" id="9839068at2"/>
<organism evidence="1 2">
    <name type="scientific">Flavobacterium cellulosilyticum</name>
    <dbReference type="NCBI Taxonomy" id="2541731"/>
    <lineage>
        <taxon>Bacteria</taxon>
        <taxon>Pseudomonadati</taxon>
        <taxon>Bacteroidota</taxon>
        <taxon>Flavobacteriia</taxon>
        <taxon>Flavobacteriales</taxon>
        <taxon>Flavobacteriaceae</taxon>
        <taxon>Flavobacterium</taxon>
    </lineage>
</organism>
<evidence type="ECO:0000313" key="2">
    <source>
        <dbReference type="Proteomes" id="UP000295479"/>
    </source>
</evidence>
<dbReference type="EMBL" id="SMFK01000008">
    <property type="protein sequence ID" value="TDD96000.1"/>
    <property type="molecule type" value="Genomic_DNA"/>
</dbReference>
<reference evidence="1 2" key="1">
    <citation type="submission" date="2019-03" db="EMBL/GenBank/DDBJ databases">
        <title>Flavobacterium AR-3-4 sp. nov. isolated from arctic soil.</title>
        <authorList>
            <person name="Chaudhary D.K."/>
        </authorList>
    </citation>
    <scope>NUCLEOTIDE SEQUENCE [LARGE SCALE GENOMIC DNA]</scope>
    <source>
        <strain evidence="1 2">AR-3-4</strain>
    </source>
</reference>
<comment type="caution">
    <text evidence="1">The sequence shown here is derived from an EMBL/GenBank/DDBJ whole genome shotgun (WGS) entry which is preliminary data.</text>
</comment>
<protein>
    <submittedName>
        <fullName evidence="1">Uncharacterized protein</fullName>
    </submittedName>
</protein>